<organism evidence="2 3">
    <name type="scientific">Durusdinium trenchii</name>
    <dbReference type="NCBI Taxonomy" id="1381693"/>
    <lineage>
        <taxon>Eukaryota</taxon>
        <taxon>Sar</taxon>
        <taxon>Alveolata</taxon>
        <taxon>Dinophyceae</taxon>
        <taxon>Suessiales</taxon>
        <taxon>Symbiodiniaceae</taxon>
        <taxon>Durusdinium</taxon>
    </lineage>
</organism>
<feature type="region of interest" description="Disordered" evidence="1">
    <location>
        <begin position="1"/>
        <end position="53"/>
    </location>
</feature>
<reference evidence="2 3" key="1">
    <citation type="submission" date="2024-02" db="EMBL/GenBank/DDBJ databases">
        <authorList>
            <person name="Chen Y."/>
            <person name="Shah S."/>
            <person name="Dougan E. K."/>
            <person name="Thang M."/>
            <person name="Chan C."/>
        </authorList>
    </citation>
    <scope>NUCLEOTIDE SEQUENCE [LARGE SCALE GENOMIC DNA]</scope>
</reference>
<dbReference type="EMBL" id="CAXAMM010012237">
    <property type="protein sequence ID" value="CAK9028416.1"/>
    <property type="molecule type" value="Genomic_DNA"/>
</dbReference>
<name>A0ABP0KP90_9DINO</name>
<gene>
    <name evidence="2" type="ORF">SCF082_LOCUS18359</name>
</gene>
<sequence length="120" mass="13302">MKPPQVAEVHAEAPESPFEVNTSRERCPNFPEEDAGGSKWLKGSHEAESMVPDSASLQVWNPMSWNALSSNEAEVQKEDLTFSSRKGQRPYLWLSAVGAVDFESSKNAFSDLGLTTRMEI</sequence>
<evidence type="ECO:0000313" key="3">
    <source>
        <dbReference type="Proteomes" id="UP001642464"/>
    </source>
</evidence>
<evidence type="ECO:0000313" key="2">
    <source>
        <dbReference type="EMBL" id="CAK9028416.1"/>
    </source>
</evidence>
<dbReference type="Proteomes" id="UP001642464">
    <property type="component" value="Unassembled WGS sequence"/>
</dbReference>
<evidence type="ECO:0000256" key="1">
    <source>
        <dbReference type="SAM" id="MobiDB-lite"/>
    </source>
</evidence>
<comment type="caution">
    <text evidence="2">The sequence shown here is derived from an EMBL/GenBank/DDBJ whole genome shotgun (WGS) entry which is preliminary data.</text>
</comment>
<proteinExistence type="predicted"/>
<accession>A0ABP0KP90</accession>
<keyword evidence="3" id="KW-1185">Reference proteome</keyword>
<protein>
    <submittedName>
        <fullName evidence="2">Uncharacterized protein</fullName>
    </submittedName>
</protein>